<evidence type="ECO:0000313" key="3">
    <source>
        <dbReference type="Proteomes" id="UP000821866"/>
    </source>
</evidence>
<proteinExistence type="predicted"/>
<dbReference type="VEuPathDB" id="VectorBase:LOC119181662"/>
<dbReference type="Proteomes" id="UP000821866">
    <property type="component" value="Chromosome 11"/>
</dbReference>
<reference evidence="2" key="2">
    <citation type="submission" date="2021-09" db="EMBL/GenBank/DDBJ databases">
        <authorList>
            <person name="Jia N."/>
            <person name="Wang J."/>
            <person name="Shi W."/>
            <person name="Du L."/>
            <person name="Sun Y."/>
            <person name="Zhan W."/>
            <person name="Jiang J."/>
            <person name="Wang Q."/>
            <person name="Zhang B."/>
            <person name="Ji P."/>
            <person name="Sakyi L.B."/>
            <person name="Cui X."/>
            <person name="Yuan T."/>
            <person name="Jiang B."/>
            <person name="Yang W."/>
            <person name="Lam T.T.-Y."/>
            <person name="Chang Q."/>
            <person name="Ding S."/>
            <person name="Wang X."/>
            <person name="Zhu J."/>
            <person name="Ruan X."/>
            <person name="Zhao L."/>
            <person name="Wei J."/>
            <person name="Que T."/>
            <person name="Du C."/>
            <person name="Cheng J."/>
            <person name="Dai P."/>
            <person name="Han X."/>
            <person name="Huang E."/>
            <person name="Gao Y."/>
            <person name="Liu J."/>
            <person name="Shao H."/>
            <person name="Ye R."/>
            <person name="Li L."/>
            <person name="Wei W."/>
            <person name="Wang X."/>
            <person name="Wang C."/>
            <person name="Huo Q."/>
            <person name="Li W."/>
            <person name="Guo W."/>
            <person name="Chen H."/>
            <person name="Chen S."/>
            <person name="Zhou L."/>
            <person name="Zhou L."/>
            <person name="Ni X."/>
            <person name="Tian J."/>
            <person name="Zhou Y."/>
            <person name="Sheng Y."/>
            <person name="Liu T."/>
            <person name="Pan Y."/>
            <person name="Xia L."/>
            <person name="Li J."/>
            <person name="Zhao F."/>
            <person name="Cao W."/>
        </authorList>
    </citation>
    <scope>NUCLEOTIDE SEQUENCE</scope>
    <source>
        <strain evidence="2">Rmic-2018</strain>
        <tissue evidence="2">Larvae</tissue>
    </source>
</reference>
<evidence type="ECO:0000256" key="1">
    <source>
        <dbReference type="SAM" id="MobiDB-lite"/>
    </source>
</evidence>
<keyword evidence="3" id="KW-1185">Reference proteome</keyword>
<name>A0A9J6ENZ4_RHIMP</name>
<evidence type="ECO:0000313" key="2">
    <source>
        <dbReference type="EMBL" id="KAH8035911.1"/>
    </source>
</evidence>
<feature type="compositionally biased region" description="Low complexity" evidence="1">
    <location>
        <begin position="157"/>
        <end position="179"/>
    </location>
</feature>
<dbReference type="EMBL" id="JABSTU010000003">
    <property type="protein sequence ID" value="KAH8035911.1"/>
    <property type="molecule type" value="Genomic_DNA"/>
</dbReference>
<feature type="compositionally biased region" description="Low complexity" evidence="1">
    <location>
        <begin position="131"/>
        <end position="146"/>
    </location>
</feature>
<accession>A0A9J6ENZ4</accession>
<comment type="caution">
    <text evidence="2">The sequence shown here is derived from an EMBL/GenBank/DDBJ whole genome shotgun (WGS) entry which is preliminary data.</text>
</comment>
<feature type="compositionally biased region" description="Polar residues" evidence="1">
    <location>
        <begin position="60"/>
        <end position="74"/>
    </location>
</feature>
<dbReference type="AlphaFoldDB" id="A0A9J6ENZ4"/>
<feature type="compositionally biased region" description="Low complexity" evidence="1">
    <location>
        <begin position="23"/>
        <end position="34"/>
    </location>
</feature>
<feature type="region of interest" description="Disordered" evidence="1">
    <location>
        <begin position="341"/>
        <end position="367"/>
    </location>
</feature>
<sequence length="402" mass="41346">MRRSQSKSRRKSQDRPLETLNNTPGTTSKTSITTLVLILQKNRAACEERPESPPAKKPASTGQTPPTKSLSRTTDMGGEEKMGQNSAIGGGHGKTKQAGTSEDNARRPEDKLNAKTEDMDHQDADTTIDNASPTITATVASATSTTMGAPGTTAAVPGTSDSTTPPPDTSATAAPGTATDKTDCLETAENKTDLALPMASSNSSSDAVPSASPAGKAAESAANSSMHGQQLKCLDSKATSEHLTCLATAELRPEDKLNAKLEDMDHQDADTTIDNASPTITATVASATSTTMGAPGTTAAVPGTSNSTTPPPDTSAQAAPGTATDKTDCLETADNKTDLALPMASCDSSSDAVPSASRTDKAAESAANNSMQWLHSKYLDCEAASEYLSCSAPAELYVTHHK</sequence>
<feature type="region of interest" description="Disordered" evidence="1">
    <location>
        <begin position="1"/>
        <end position="230"/>
    </location>
</feature>
<feature type="compositionally biased region" description="Basic and acidic residues" evidence="1">
    <location>
        <begin position="180"/>
        <end position="192"/>
    </location>
</feature>
<feature type="compositionally biased region" description="Low complexity" evidence="1">
    <location>
        <begin position="195"/>
        <end position="225"/>
    </location>
</feature>
<protein>
    <submittedName>
        <fullName evidence="2">Uncharacterized protein</fullName>
    </submittedName>
</protein>
<organism evidence="2 3">
    <name type="scientific">Rhipicephalus microplus</name>
    <name type="common">Cattle tick</name>
    <name type="synonym">Boophilus microplus</name>
    <dbReference type="NCBI Taxonomy" id="6941"/>
    <lineage>
        <taxon>Eukaryota</taxon>
        <taxon>Metazoa</taxon>
        <taxon>Ecdysozoa</taxon>
        <taxon>Arthropoda</taxon>
        <taxon>Chelicerata</taxon>
        <taxon>Arachnida</taxon>
        <taxon>Acari</taxon>
        <taxon>Parasitiformes</taxon>
        <taxon>Ixodida</taxon>
        <taxon>Ixodoidea</taxon>
        <taxon>Ixodidae</taxon>
        <taxon>Rhipicephalinae</taxon>
        <taxon>Rhipicephalus</taxon>
        <taxon>Boophilus</taxon>
    </lineage>
</organism>
<reference evidence="2" key="1">
    <citation type="journal article" date="2020" name="Cell">
        <title>Large-Scale Comparative Analyses of Tick Genomes Elucidate Their Genetic Diversity and Vector Capacities.</title>
        <authorList>
            <consortium name="Tick Genome and Microbiome Consortium (TIGMIC)"/>
            <person name="Jia N."/>
            <person name="Wang J."/>
            <person name="Shi W."/>
            <person name="Du L."/>
            <person name="Sun Y."/>
            <person name="Zhan W."/>
            <person name="Jiang J.F."/>
            <person name="Wang Q."/>
            <person name="Zhang B."/>
            <person name="Ji P."/>
            <person name="Bell-Sakyi L."/>
            <person name="Cui X.M."/>
            <person name="Yuan T.T."/>
            <person name="Jiang B.G."/>
            <person name="Yang W.F."/>
            <person name="Lam T.T."/>
            <person name="Chang Q.C."/>
            <person name="Ding S.J."/>
            <person name="Wang X.J."/>
            <person name="Zhu J.G."/>
            <person name="Ruan X.D."/>
            <person name="Zhao L."/>
            <person name="Wei J.T."/>
            <person name="Ye R.Z."/>
            <person name="Que T.C."/>
            <person name="Du C.H."/>
            <person name="Zhou Y.H."/>
            <person name="Cheng J.X."/>
            <person name="Dai P.F."/>
            <person name="Guo W.B."/>
            <person name="Han X.H."/>
            <person name="Huang E.J."/>
            <person name="Li L.F."/>
            <person name="Wei W."/>
            <person name="Gao Y.C."/>
            <person name="Liu J.Z."/>
            <person name="Shao H.Z."/>
            <person name="Wang X."/>
            <person name="Wang C.C."/>
            <person name="Yang T.C."/>
            <person name="Huo Q.B."/>
            <person name="Li W."/>
            <person name="Chen H.Y."/>
            <person name="Chen S.E."/>
            <person name="Zhou L.G."/>
            <person name="Ni X.B."/>
            <person name="Tian J.H."/>
            <person name="Sheng Y."/>
            <person name="Liu T."/>
            <person name="Pan Y.S."/>
            <person name="Xia L.Y."/>
            <person name="Li J."/>
            <person name="Zhao F."/>
            <person name="Cao W.C."/>
        </authorList>
    </citation>
    <scope>NUCLEOTIDE SEQUENCE</scope>
    <source>
        <strain evidence="2">Rmic-2018</strain>
    </source>
</reference>
<feature type="compositionally biased region" description="Basic and acidic residues" evidence="1">
    <location>
        <begin position="103"/>
        <end position="124"/>
    </location>
</feature>
<feature type="compositionally biased region" description="Basic residues" evidence="1">
    <location>
        <begin position="1"/>
        <end position="10"/>
    </location>
</feature>
<gene>
    <name evidence="2" type="ORF">HPB51_011009</name>
</gene>
<feature type="region of interest" description="Disordered" evidence="1">
    <location>
        <begin position="287"/>
        <end position="328"/>
    </location>
</feature>